<dbReference type="EMBL" id="JTDE01000869">
    <property type="protein sequence ID" value="KAF7260155.1"/>
    <property type="molecule type" value="Genomic_DNA"/>
</dbReference>
<name>A0A8S9YYF2_9TREM</name>
<evidence type="ECO:0000313" key="2">
    <source>
        <dbReference type="Proteomes" id="UP000822476"/>
    </source>
</evidence>
<keyword evidence="2" id="KW-1185">Reference proteome</keyword>
<evidence type="ECO:0000313" key="1">
    <source>
        <dbReference type="EMBL" id="KAF7260155.1"/>
    </source>
</evidence>
<sequence length="101" mass="11594">MHVIFILVNRNPGLAAFFKSRKEHIANHAKKESGISLDYYKDEILAAKKFAKENTNITEFNSNYKRMTKLLEAAKGNVQCINEGKETLDFIDEKINEMKAD</sequence>
<dbReference type="Proteomes" id="UP000822476">
    <property type="component" value="Unassembled WGS sequence"/>
</dbReference>
<accession>A0A8S9YYF2</accession>
<comment type="caution">
    <text evidence="1">The sequence shown here is derived from an EMBL/GenBank/DDBJ whole genome shotgun (WGS) entry which is preliminary data.</text>
</comment>
<gene>
    <name evidence="1" type="ORF">EG68_05103</name>
</gene>
<organism evidence="1 2">
    <name type="scientific">Paragonimus skrjabini miyazakii</name>
    <dbReference type="NCBI Taxonomy" id="59628"/>
    <lineage>
        <taxon>Eukaryota</taxon>
        <taxon>Metazoa</taxon>
        <taxon>Spiralia</taxon>
        <taxon>Lophotrochozoa</taxon>
        <taxon>Platyhelminthes</taxon>
        <taxon>Trematoda</taxon>
        <taxon>Digenea</taxon>
        <taxon>Plagiorchiida</taxon>
        <taxon>Troglotremata</taxon>
        <taxon>Troglotrematidae</taxon>
        <taxon>Paragonimus</taxon>
    </lineage>
</organism>
<proteinExistence type="predicted"/>
<reference evidence="1" key="1">
    <citation type="submission" date="2019-07" db="EMBL/GenBank/DDBJ databases">
        <title>Annotation for the trematode Paragonimus miyazaki's.</title>
        <authorList>
            <person name="Choi Y.-J."/>
        </authorList>
    </citation>
    <scope>NUCLEOTIDE SEQUENCE</scope>
    <source>
        <strain evidence="1">Japan</strain>
    </source>
</reference>
<protein>
    <submittedName>
        <fullName evidence="1">Uncharacterized protein</fullName>
    </submittedName>
</protein>
<dbReference type="AlphaFoldDB" id="A0A8S9YYF2"/>